<dbReference type="EMBL" id="LGFU01000004">
    <property type="protein sequence ID" value="KUK46892.1"/>
    <property type="molecule type" value="Genomic_DNA"/>
</dbReference>
<dbReference type="InterPro" id="IPR029063">
    <property type="entry name" value="SAM-dependent_MTases_sf"/>
</dbReference>
<sequence>MSSPRIISGTAKGLRLKSVPGNSTRPITDRVKEALFNILGNDIQNATFLDLFGGTGSVGIEALSRGAASACFIEKNRSAFQILKYNLSYCNVEQKAQAIMGDAFSFLQKKQATGFDYIFIAPPQYMGLWEKALHLVDKNISILSNDGWVIVQIHPVENKTIDLVHLELFDTRSYGSTLLIFYQRCLGDLPYG</sequence>
<dbReference type="InterPro" id="IPR004398">
    <property type="entry name" value="RNA_MeTrfase_RsmD"/>
</dbReference>
<dbReference type="CDD" id="cd02440">
    <property type="entry name" value="AdoMet_MTases"/>
    <property type="match status" value="1"/>
</dbReference>
<dbReference type="Proteomes" id="UP000064249">
    <property type="component" value="Unassembled WGS sequence"/>
</dbReference>
<dbReference type="PIRSF" id="PIRSF004553">
    <property type="entry name" value="CHP00095"/>
    <property type="match status" value="1"/>
</dbReference>
<comment type="caution">
    <text evidence="3">The sequence shown here is derived from an EMBL/GenBank/DDBJ whole genome shotgun (WGS) entry which is preliminary data.</text>
</comment>
<keyword evidence="2" id="KW-0808">Transferase</keyword>
<evidence type="ECO:0000256" key="1">
    <source>
        <dbReference type="ARBA" id="ARBA00022603"/>
    </source>
</evidence>
<dbReference type="PANTHER" id="PTHR43542">
    <property type="entry name" value="METHYLTRANSFERASE"/>
    <property type="match status" value="1"/>
</dbReference>
<proteinExistence type="predicted"/>
<evidence type="ECO:0000256" key="2">
    <source>
        <dbReference type="ARBA" id="ARBA00022679"/>
    </source>
</evidence>
<dbReference type="Pfam" id="PF03602">
    <property type="entry name" value="Cons_hypoth95"/>
    <property type="match status" value="1"/>
</dbReference>
<dbReference type="PANTHER" id="PTHR43542:SF1">
    <property type="entry name" value="METHYLTRANSFERASE"/>
    <property type="match status" value="1"/>
</dbReference>
<keyword evidence="1" id="KW-0489">Methyltransferase</keyword>
<organism evidence="3 4">
    <name type="scientific">Anaerolinea thermophila</name>
    <dbReference type="NCBI Taxonomy" id="167964"/>
    <lineage>
        <taxon>Bacteria</taxon>
        <taxon>Bacillati</taxon>
        <taxon>Chloroflexota</taxon>
        <taxon>Anaerolineae</taxon>
        <taxon>Anaerolineales</taxon>
        <taxon>Anaerolineaceae</taxon>
        <taxon>Anaerolinea</taxon>
    </lineage>
</organism>
<accession>A0A101FYY1</accession>
<protein>
    <recommendedName>
        <fullName evidence="5">Methyltransferase</fullName>
    </recommendedName>
</protein>
<dbReference type="SUPFAM" id="SSF53335">
    <property type="entry name" value="S-adenosyl-L-methionine-dependent methyltransferases"/>
    <property type="match status" value="1"/>
</dbReference>
<dbReference type="GO" id="GO:0008168">
    <property type="term" value="F:methyltransferase activity"/>
    <property type="evidence" value="ECO:0007669"/>
    <property type="project" value="UniProtKB-KW"/>
</dbReference>
<evidence type="ECO:0000313" key="4">
    <source>
        <dbReference type="Proteomes" id="UP000064249"/>
    </source>
</evidence>
<dbReference type="AlphaFoldDB" id="A0A101FYY1"/>
<dbReference type="PATRIC" id="fig|167964.4.peg.1010"/>
<reference evidence="3 4" key="1">
    <citation type="journal article" date="2015" name="MBio">
        <title>Genome-Resolved Metagenomic Analysis Reveals Roles for Candidate Phyla and Other Microbial Community Members in Biogeochemical Transformations in Oil Reservoirs.</title>
        <authorList>
            <person name="Hu P."/>
            <person name="Tom L."/>
            <person name="Singh A."/>
            <person name="Thomas B.C."/>
            <person name="Baker B.J."/>
            <person name="Piceno Y.M."/>
            <person name="Andersen G.L."/>
            <person name="Banfield J.F."/>
        </authorList>
    </citation>
    <scope>NUCLEOTIDE SEQUENCE [LARGE SCALE GENOMIC DNA]</scope>
    <source>
        <strain evidence="3">46_16</strain>
    </source>
</reference>
<dbReference type="Gene3D" id="3.40.50.150">
    <property type="entry name" value="Vaccinia Virus protein VP39"/>
    <property type="match status" value="1"/>
</dbReference>
<name>A0A101FYY1_9CHLR</name>
<dbReference type="GO" id="GO:0031167">
    <property type="term" value="P:rRNA methylation"/>
    <property type="evidence" value="ECO:0007669"/>
    <property type="project" value="InterPro"/>
</dbReference>
<evidence type="ECO:0008006" key="5">
    <source>
        <dbReference type="Google" id="ProtNLM"/>
    </source>
</evidence>
<evidence type="ECO:0000313" key="3">
    <source>
        <dbReference type="EMBL" id="KUK46892.1"/>
    </source>
</evidence>
<gene>
    <name evidence="3" type="ORF">XD73_0213</name>
</gene>
<dbReference type="NCBIfam" id="TIGR00095">
    <property type="entry name" value="16S rRNA (guanine(966)-N(2))-methyltransferase RsmD"/>
    <property type="match status" value="1"/>
</dbReference>